<reference evidence="2" key="2">
    <citation type="journal article" date="2015" name="Data Brief">
        <title>Shoot transcriptome of the giant reed, Arundo donax.</title>
        <authorList>
            <person name="Barrero R.A."/>
            <person name="Guerrero F.D."/>
            <person name="Moolhuijzen P."/>
            <person name="Goolsby J.A."/>
            <person name="Tidwell J."/>
            <person name="Bellgard S.E."/>
            <person name="Bellgard M.I."/>
        </authorList>
    </citation>
    <scope>NUCLEOTIDE SEQUENCE</scope>
    <source>
        <tissue evidence="2">Shoot tissue taken approximately 20 cm above the soil surface</tissue>
    </source>
</reference>
<evidence type="ECO:0000313" key="2">
    <source>
        <dbReference type="EMBL" id="JAD97785.1"/>
    </source>
</evidence>
<evidence type="ECO:0000256" key="1">
    <source>
        <dbReference type="SAM" id="MobiDB-lite"/>
    </source>
</evidence>
<accession>A0A0A9EIU2</accession>
<dbReference type="EMBL" id="GBRH01200110">
    <property type="protein sequence ID" value="JAD97785.1"/>
    <property type="molecule type" value="Transcribed_RNA"/>
</dbReference>
<sequence length="103" mass="11553">MPRRRALPRSGQAAGPRQSGKEFKNGGAVVPEKVSALEEAGAMDAVLVNTHQFYKWFAELESDRKSETEEKYRLYENTLEERVNTCDGILKQVGPTKYFAGLC</sequence>
<feature type="region of interest" description="Disordered" evidence="1">
    <location>
        <begin position="1"/>
        <end position="26"/>
    </location>
</feature>
<proteinExistence type="predicted"/>
<protein>
    <submittedName>
        <fullName evidence="2">Uncharacterized protein</fullName>
    </submittedName>
</protein>
<organism evidence="2">
    <name type="scientific">Arundo donax</name>
    <name type="common">Giant reed</name>
    <name type="synonym">Donax arundinaceus</name>
    <dbReference type="NCBI Taxonomy" id="35708"/>
    <lineage>
        <taxon>Eukaryota</taxon>
        <taxon>Viridiplantae</taxon>
        <taxon>Streptophyta</taxon>
        <taxon>Embryophyta</taxon>
        <taxon>Tracheophyta</taxon>
        <taxon>Spermatophyta</taxon>
        <taxon>Magnoliopsida</taxon>
        <taxon>Liliopsida</taxon>
        <taxon>Poales</taxon>
        <taxon>Poaceae</taxon>
        <taxon>PACMAD clade</taxon>
        <taxon>Arundinoideae</taxon>
        <taxon>Arundineae</taxon>
        <taxon>Arundo</taxon>
    </lineage>
</organism>
<name>A0A0A9EIU2_ARUDO</name>
<reference evidence="2" key="1">
    <citation type="submission" date="2014-09" db="EMBL/GenBank/DDBJ databases">
        <authorList>
            <person name="Magalhaes I.L.F."/>
            <person name="Oliveira U."/>
            <person name="Santos F.R."/>
            <person name="Vidigal T.H.D.A."/>
            <person name="Brescovit A.D."/>
            <person name="Santos A.J."/>
        </authorList>
    </citation>
    <scope>NUCLEOTIDE SEQUENCE</scope>
    <source>
        <tissue evidence="2">Shoot tissue taken approximately 20 cm above the soil surface</tissue>
    </source>
</reference>
<dbReference type="AlphaFoldDB" id="A0A0A9EIU2"/>